<evidence type="ECO:0000256" key="5">
    <source>
        <dbReference type="ARBA" id="ARBA00022989"/>
    </source>
</evidence>
<evidence type="ECO:0000256" key="2">
    <source>
        <dbReference type="ARBA" id="ARBA00006117"/>
    </source>
</evidence>
<reference evidence="9 10" key="1">
    <citation type="submission" date="2017-09" db="EMBL/GenBank/DDBJ databases">
        <title>Large-scale bioinformatics analysis of Bacillus genomes uncovers conserved roles of natural products in bacterial physiology.</title>
        <authorList>
            <consortium name="Agbiome Team Llc"/>
            <person name="Bleich R.M."/>
            <person name="Kirk G.J."/>
            <person name="Santa Maria K.C."/>
            <person name="Allen S.E."/>
            <person name="Farag S."/>
            <person name="Shank E.A."/>
            <person name="Bowers A."/>
        </authorList>
    </citation>
    <scope>NUCLEOTIDE SEQUENCE [LARGE SCALE GENOMIC DNA]</scope>
    <source>
        <strain evidence="9 10">AFS003013</strain>
    </source>
</reference>
<evidence type="ECO:0000313" key="9">
    <source>
        <dbReference type="EMBL" id="PES36950.1"/>
    </source>
</evidence>
<reference evidence="8 11" key="2">
    <citation type="submission" date="2023-02" db="EMBL/GenBank/DDBJ databases">
        <authorList>
            <person name="Olszewska D."/>
        </authorList>
    </citation>
    <scope>NUCLEOTIDE SEQUENCE [LARGE SCALE GENOMIC DNA]</scope>
    <source>
        <strain evidence="8 11">FDU301</strain>
    </source>
</reference>
<gene>
    <name evidence="9" type="ORF">CN497_13865</name>
    <name evidence="8" type="ORF">PVE99_11105</name>
</gene>
<accession>A0A0L1M680</accession>
<proteinExistence type="inferred from homology"/>
<dbReference type="Proteomes" id="UP001213771">
    <property type="component" value="Unassembled WGS sequence"/>
</dbReference>
<protein>
    <submittedName>
        <fullName evidence="9">Glucose transporter GlcU</fullName>
    </submittedName>
    <submittedName>
        <fullName evidence="8">RhaT/GlcU family sugar-proton symporter</fullName>
    </submittedName>
</protein>
<feature type="transmembrane region" description="Helical" evidence="7">
    <location>
        <begin position="155"/>
        <end position="174"/>
    </location>
</feature>
<dbReference type="InterPro" id="IPR037185">
    <property type="entry name" value="EmrE-like"/>
</dbReference>
<evidence type="ECO:0000256" key="4">
    <source>
        <dbReference type="ARBA" id="ARBA00022692"/>
    </source>
</evidence>
<comment type="subcellular location">
    <subcellularLocation>
        <location evidence="1">Endomembrane system</location>
        <topology evidence="1">Multi-pass membrane protein</topology>
    </subcellularLocation>
</comment>
<dbReference type="GO" id="GO:0016020">
    <property type="term" value="C:membrane"/>
    <property type="evidence" value="ECO:0007669"/>
    <property type="project" value="InterPro"/>
</dbReference>
<comment type="similarity">
    <text evidence="2">Belongs to the GRP transporter (TC 2.A.7.5) family.</text>
</comment>
<evidence type="ECO:0000313" key="11">
    <source>
        <dbReference type="Proteomes" id="UP001213771"/>
    </source>
</evidence>
<feature type="transmembrane region" description="Helical" evidence="7">
    <location>
        <begin position="210"/>
        <end position="227"/>
    </location>
</feature>
<feature type="transmembrane region" description="Helical" evidence="7">
    <location>
        <begin position="233"/>
        <end position="255"/>
    </location>
</feature>
<feature type="transmembrane region" description="Helical" evidence="7">
    <location>
        <begin position="180"/>
        <end position="198"/>
    </location>
</feature>
<name>A0A1Q8ULG3_PRIMG</name>
<feature type="transmembrane region" description="Helical" evidence="7">
    <location>
        <begin position="6"/>
        <end position="24"/>
    </location>
</feature>
<dbReference type="RefSeq" id="WP_028407570.1">
    <property type="nucleotide sequence ID" value="NZ_CAKKMH010000003.1"/>
</dbReference>
<keyword evidence="4 7" id="KW-0812">Transmembrane</keyword>
<dbReference type="EMBL" id="JARAOX010000161">
    <property type="protein sequence ID" value="MDD9782955.1"/>
    <property type="molecule type" value="Genomic_DNA"/>
</dbReference>
<dbReference type="AlphaFoldDB" id="A0A1Q8ULG3"/>
<accession>A0A1Q8ULG3</accession>
<dbReference type="GO" id="GO:0015144">
    <property type="term" value="F:carbohydrate transmembrane transporter activity"/>
    <property type="evidence" value="ECO:0007669"/>
    <property type="project" value="InterPro"/>
</dbReference>
<dbReference type="PANTHER" id="PTHR16119:SF17">
    <property type="entry name" value="TRANSMEMBRANE PROTEIN 144"/>
    <property type="match status" value="1"/>
</dbReference>
<dbReference type="PANTHER" id="PTHR16119">
    <property type="entry name" value="TRANSMEMBRANE PROTEIN 144"/>
    <property type="match status" value="1"/>
</dbReference>
<keyword evidence="3 9" id="KW-0813">Transport</keyword>
<keyword evidence="5 7" id="KW-1133">Transmembrane helix</keyword>
<evidence type="ECO:0000256" key="3">
    <source>
        <dbReference type="ARBA" id="ARBA00022597"/>
    </source>
</evidence>
<feature type="transmembrane region" description="Helical" evidence="7">
    <location>
        <begin position="92"/>
        <end position="110"/>
    </location>
</feature>
<dbReference type="Proteomes" id="UP000220341">
    <property type="component" value="Unassembled WGS sequence"/>
</dbReference>
<feature type="transmembrane region" description="Helical" evidence="7">
    <location>
        <begin position="264"/>
        <end position="284"/>
    </location>
</feature>
<dbReference type="NCBIfam" id="TIGR00776">
    <property type="entry name" value="RhaT"/>
    <property type="match status" value="1"/>
</dbReference>
<dbReference type="EMBL" id="NTYW01000014">
    <property type="protein sequence ID" value="PES36950.1"/>
    <property type="molecule type" value="Genomic_DNA"/>
</dbReference>
<evidence type="ECO:0000256" key="7">
    <source>
        <dbReference type="SAM" id="Phobius"/>
    </source>
</evidence>
<feature type="transmembrane region" description="Helical" evidence="7">
    <location>
        <begin position="116"/>
        <end position="135"/>
    </location>
</feature>
<organism evidence="9 10">
    <name type="scientific">Priestia megaterium</name>
    <name type="common">Bacillus megaterium</name>
    <dbReference type="NCBI Taxonomy" id="1404"/>
    <lineage>
        <taxon>Bacteria</taxon>
        <taxon>Bacillati</taxon>
        <taxon>Bacillota</taxon>
        <taxon>Bacilli</taxon>
        <taxon>Bacillales</taxon>
        <taxon>Bacillaceae</taxon>
        <taxon>Priestia</taxon>
    </lineage>
</organism>
<evidence type="ECO:0000256" key="1">
    <source>
        <dbReference type="ARBA" id="ARBA00004127"/>
    </source>
</evidence>
<comment type="caution">
    <text evidence="9">The sequence shown here is derived from an EMBL/GenBank/DDBJ whole genome shotgun (WGS) entry which is preliminary data.</text>
</comment>
<feature type="transmembrane region" description="Helical" evidence="7">
    <location>
        <begin position="31"/>
        <end position="49"/>
    </location>
</feature>
<dbReference type="CDD" id="cd23112">
    <property type="entry name" value="glucose_uptake_GlcU"/>
    <property type="match status" value="1"/>
</dbReference>
<dbReference type="Pfam" id="PF06800">
    <property type="entry name" value="Sugar_transport"/>
    <property type="match status" value="1"/>
</dbReference>
<evidence type="ECO:0000313" key="8">
    <source>
        <dbReference type="EMBL" id="MDD9782955.1"/>
    </source>
</evidence>
<sequence length="286" mass="30456">MDIFLAVLPAIFWGSIVLFNVKLGGGPYSQTLGTTLGALIFSIGIYIFVHPTLTPLIFGVGVVSGLFWAVGQSNQLKSIDLIGVSKTMPISTGLQLVSTSLFGVIVFHEWSTKTSIILGVLALIFIIVGIVLASLQSKEEKEAEEGKGNFKKGIVILLISTVGYLVYVVVARLFNVDGWSALLPQAIGMVIGGVLLTFKHKPFNKYAIRNIIPGLIWAAGNMFLFISQPKVGVATSFSLSQMGIVISTLGGIIILGEKKTKRQLVGIIIGIILIIIAGVMLGLAKS</sequence>
<dbReference type="SUPFAM" id="SSF103481">
    <property type="entry name" value="Multidrug resistance efflux transporter EmrE"/>
    <property type="match status" value="2"/>
</dbReference>
<evidence type="ECO:0000256" key="6">
    <source>
        <dbReference type="ARBA" id="ARBA00023136"/>
    </source>
</evidence>
<keyword evidence="3 9" id="KW-0762">Sugar transport</keyword>
<dbReference type="InterPro" id="IPR010651">
    <property type="entry name" value="Sugar_transport"/>
</dbReference>
<keyword evidence="6 7" id="KW-0472">Membrane</keyword>
<dbReference type="GO" id="GO:0012505">
    <property type="term" value="C:endomembrane system"/>
    <property type="evidence" value="ECO:0007669"/>
    <property type="project" value="UniProtKB-SubCell"/>
</dbReference>
<evidence type="ECO:0000313" key="10">
    <source>
        <dbReference type="Proteomes" id="UP000220341"/>
    </source>
</evidence>
<feature type="transmembrane region" description="Helical" evidence="7">
    <location>
        <begin position="55"/>
        <end position="71"/>
    </location>
</feature>